<dbReference type="InterPro" id="IPR014721">
    <property type="entry name" value="Ribsml_uS5_D2-typ_fold_subgr"/>
</dbReference>
<proteinExistence type="inferred from homology"/>
<keyword evidence="7" id="KW-0934">Plastid</keyword>
<evidence type="ECO:0000256" key="6">
    <source>
        <dbReference type="RuleBase" id="RU003815"/>
    </source>
</evidence>
<dbReference type="GO" id="GO:0005737">
    <property type="term" value="C:cytoplasm"/>
    <property type="evidence" value="ECO:0007669"/>
    <property type="project" value="UniProtKB-ARBA"/>
</dbReference>
<geneLocation type="chloroplast" evidence="7"/>
<dbReference type="PROSITE" id="PS00360">
    <property type="entry name" value="RIBOSOMAL_S9"/>
    <property type="match status" value="1"/>
</dbReference>
<accession>A0A088CKG8</accession>
<dbReference type="GO" id="GO:0006412">
    <property type="term" value="P:translation"/>
    <property type="evidence" value="ECO:0007669"/>
    <property type="project" value="InterPro"/>
</dbReference>
<dbReference type="GO" id="GO:0003723">
    <property type="term" value="F:RNA binding"/>
    <property type="evidence" value="ECO:0007669"/>
    <property type="project" value="TreeGrafter"/>
</dbReference>
<evidence type="ECO:0000256" key="2">
    <source>
        <dbReference type="ARBA" id="ARBA00022980"/>
    </source>
</evidence>
<dbReference type="GO" id="GO:0003735">
    <property type="term" value="F:structural constituent of ribosome"/>
    <property type="evidence" value="ECO:0007669"/>
    <property type="project" value="InterPro"/>
</dbReference>
<sequence>MTKIIYGIGRRKEATAKVILQESENGTFSLNGQSPAKYLTRDPILLAKVQSPLECLGITNQYSITATVKGGGISGQADAVTLALAKALAQVKESFKVGLRTNQLLTTDARVVERKKYGLKKARKAPQFSKR</sequence>
<protein>
    <recommendedName>
        <fullName evidence="4">Small ribosomal subunit protein uS9c</fullName>
    </recommendedName>
    <alternativeName>
        <fullName evidence="5">30S ribosomal protein S9, chloroplastic</fullName>
    </alternativeName>
</protein>
<keyword evidence="3 6" id="KW-0687">Ribonucleoprotein</keyword>
<dbReference type="AlphaFoldDB" id="A0A088CKG8"/>
<keyword evidence="7" id="KW-0150">Chloroplast</keyword>
<dbReference type="InterPro" id="IPR023035">
    <property type="entry name" value="Ribosomal_uS9_bac/plastid"/>
</dbReference>
<comment type="similarity">
    <text evidence="1 6">Belongs to the universal ribosomal protein uS9 family.</text>
</comment>
<evidence type="ECO:0000256" key="5">
    <source>
        <dbReference type="ARBA" id="ARBA00035437"/>
    </source>
</evidence>
<dbReference type="PANTHER" id="PTHR21569">
    <property type="entry name" value="RIBOSOMAL PROTEIN S9"/>
    <property type="match status" value="1"/>
</dbReference>
<evidence type="ECO:0000256" key="3">
    <source>
        <dbReference type="ARBA" id="ARBA00023274"/>
    </source>
</evidence>
<dbReference type="InterPro" id="IPR000754">
    <property type="entry name" value="Ribosomal_uS9"/>
</dbReference>
<evidence type="ECO:0000256" key="4">
    <source>
        <dbReference type="ARBA" id="ARBA00035152"/>
    </source>
</evidence>
<dbReference type="Pfam" id="PF00380">
    <property type="entry name" value="Ribosomal_S9"/>
    <property type="match status" value="1"/>
</dbReference>
<reference evidence="7" key="1">
    <citation type="journal article" date="2014" name="BMC Genomics">
        <title>Six newly sequenced chloroplast genomes from prasinophyte green algae provide insights into the relationships among prasinophyte lineages and the diversity of streamlined genome architecture in picoplanktonic species.</title>
        <authorList>
            <person name="Lemieux C."/>
            <person name="Otis C."/>
            <person name="Turmel M."/>
        </authorList>
    </citation>
    <scope>NUCLEOTIDE SEQUENCE</scope>
</reference>
<dbReference type="GO" id="GO:0015935">
    <property type="term" value="C:small ribosomal subunit"/>
    <property type="evidence" value="ECO:0007669"/>
    <property type="project" value="TreeGrafter"/>
</dbReference>
<dbReference type="InterPro" id="IPR020568">
    <property type="entry name" value="Ribosomal_Su5_D2-typ_SF"/>
</dbReference>
<keyword evidence="2 6" id="KW-0689">Ribosomal protein</keyword>
<gene>
    <name evidence="7" type="primary">rps9</name>
</gene>
<dbReference type="FunFam" id="3.30.230.10:FF:000001">
    <property type="entry name" value="30S ribosomal protein S9"/>
    <property type="match status" value="1"/>
</dbReference>
<dbReference type="Gene3D" id="3.30.230.10">
    <property type="match status" value="1"/>
</dbReference>
<organism evidence="7">
    <name type="scientific">prasinophyte sp. MBIC10622</name>
    <dbReference type="NCBI Taxonomy" id="156113"/>
    <lineage>
        <taxon>Eukaryota</taxon>
        <taxon>Viridiplantae</taxon>
        <taxon>Chlorophyta</taxon>
    </lineage>
</organism>
<dbReference type="InterPro" id="IPR020574">
    <property type="entry name" value="Ribosomal_uS9_CS"/>
</dbReference>
<evidence type="ECO:0000313" key="7">
    <source>
        <dbReference type="EMBL" id="AID67887.1"/>
    </source>
</evidence>
<dbReference type="NCBIfam" id="NF001099">
    <property type="entry name" value="PRK00132.1"/>
    <property type="match status" value="1"/>
</dbReference>
<dbReference type="SUPFAM" id="SSF54211">
    <property type="entry name" value="Ribosomal protein S5 domain 2-like"/>
    <property type="match status" value="1"/>
</dbReference>
<name>A0A088CKG8_9CHLO</name>
<evidence type="ECO:0000256" key="1">
    <source>
        <dbReference type="ARBA" id="ARBA00005251"/>
    </source>
</evidence>
<dbReference type="EMBL" id="KJ746602">
    <property type="protein sequence ID" value="AID67887.1"/>
    <property type="molecule type" value="Genomic_DNA"/>
</dbReference>
<dbReference type="PANTHER" id="PTHR21569:SF1">
    <property type="entry name" value="SMALL RIBOSOMAL SUBUNIT PROTEIN US9M"/>
    <property type="match status" value="1"/>
</dbReference>